<dbReference type="Proteomes" id="UP001151760">
    <property type="component" value="Unassembled WGS sequence"/>
</dbReference>
<protein>
    <submittedName>
        <fullName evidence="1">Uncharacterized protein</fullName>
    </submittedName>
</protein>
<reference evidence="1" key="1">
    <citation type="journal article" date="2022" name="Int. J. Mol. Sci.">
        <title>Draft Genome of Tanacetum Coccineum: Genomic Comparison of Closely Related Tanacetum-Family Plants.</title>
        <authorList>
            <person name="Yamashiro T."/>
            <person name="Shiraishi A."/>
            <person name="Nakayama K."/>
            <person name="Satake H."/>
        </authorList>
    </citation>
    <scope>NUCLEOTIDE SEQUENCE</scope>
</reference>
<evidence type="ECO:0000313" key="1">
    <source>
        <dbReference type="EMBL" id="GJS53267.1"/>
    </source>
</evidence>
<reference evidence="1" key="2">
    <citation type="submission" date="2022-01" db="EMBL/GenBank/DDBJ databases">
        <authorList>
            <person name="Yamashiro T."/>
            <person name="Shiraishi A."/>
            <person name="Satake H."/>
            <person name="Nakayama K."/>
        </authorList>
    </citation>
    <scope>NUCLEOTIDE SEQUENCE</scope>
</reference>
<evidence type="ECO:0000313" key="2">
    <source>
        <dbReference type="Proteomes" id="UP001151760"/>
    </source>
</evidence>
<dbReference type="EMBL" id="BQNB010008713">
    <property type="protein sequence ID" value="GJS53267.1"/>
    <property type="molecule type" value="Genomic_DNA"/>
</dbReference>
<name>A0ABQ4WK32_9ASTR</name>
<organism evidence="1 2">
    <name type="scientific">Tanacetum coccineum</name>
    <dbReference type="NCBI Taxonomy" id="301880"/>
    <lineage>
        <taxon>Eukaryota</taxon>
        <taxon>Viridiplantae</taxon>
        <taxon>Streptophyta</taxon>
        <taxon>Embryophyta</taxon>
        <taxon>Tracheophyta</taxon>
        <taxon>Spermatophyta</taxon>
        <taxon>Magnoliopsida</taxon>
        <taxon>eudicotyledons</taxon>
        <taxon>Gunneridae</taxon>
        <taxon>Pentapetalae</taxon>
        <taxon>asterids</taxon>
        <taxon>campanulids</taxon>
        <taxon>Asterales</taxon>
        <taxon>Asteraceae</taxon>
        <taxon>Asteroideae</taxon>
        <taxon>Anthemideae</taxon>
        <taxon>Anthemidinae</taxon>
        <taxon>Tanacetum</taxon>
    </lineage>
</organism>
<gene>
    <name evidence="1" type="ORF">Tco_0626629</name>
</gene>
<sequence>MPPLVPRIRNGVDLMIFSKRGSLERARNLYKIKWSLLRGNVEDLWDHVKELFHDNEDARAITLDNQLRSIKIFL</sequence>
<proteinExistence type="predicted"/>
<accession>A0ABQ4WK32</accession>
<keyword evidence="2" id="KW-1185">Reference proteome</keyword>
<comment type="caution">
    <text evidence="1">The sequence shown here is derived from an EMBL/GenBank/DDBJ whole genome shotgun (WGS) entry which is preliminary data.</text>
</comment>